<dbReference type="Proteomes" id="UP001321506">
    <property type="component" value="Unassembled WGS sequence"/>
</dbReference>
<reference evidence="1 2" key="1">
    <citation type="submission" date="2023-04" db="EMBL/GenBank/DDBJ databases">
        <title>Klugiella caeni sp. nov. isolated from the sludge of biochemical tank.</title>
        <authorList>
            <person name="Geng K."/>
        </authorList>
    </citation>
    <scope>NUCLEOTIDE SEQUENCE [LARGE SCALE GENOMIC DNA]</scope>
    <source>
        <strain evidence="1 2">YN-L-19</strain>
    </source>
</reference>
<gene>
    <name evidence="1" type="ORF">QF206_06550</name>
</gene>
<keyword evidence="2" id="KW-1185">Reference proteome</keyword>
<dbReference type="EMBL" id="JASATX010000002">
    <property type="protein sequence ID" value="MDI2098622.1"/>
    <property type="molecule type" value="Genomic_DNA"/>
</dbReference>
<dbReference type="RefSeq" id="WP_281488405.1">
    <property type="nucleotide sequence ID" value="NZ_JASATX010000002.1"/>
</dbReference>
<sequence>MTHDAMALTALLTAGRGLTTTRRLHDFGLTDRDIERCVANKVLARVRRGVFADFATFSQLDSRERHVLRFRAEALSMRSAPVASHLTAAALHGLPIIDGWPDAVHVADFGARGGSGWPGRVTHRAGEEVEPVDIDGMLATPLSRTVVDLARILPFASALAVVDAALRGDRGNSARGVLAGAAPPRRPVSRAELLAELATSSRRLGTQRALRAVEAGDPLAESAGESLSRGRMIELGFVIPQLQVRFGDIEGGSAIVDFYWEGLRAIGEFDGMVKYSRSLELEGRTAADVVVREKRREDALRRRVAAFHRWTWADAIAAPKFARLLAEFGIPLR</sequence>
<evidence type="ECO:0008006" key="3">
    <source>
        <dbReference type="Google" id="ProtNLM"/>
    </source>
</evidence>
<name>A0AAW6TAK8_9MICO</name>
<organism evidence="1 2">
    <name type="scientific">Ruicaihuangia caeni</name>
    <dbReference type="NCBI Taxonomy" id="3042517"/>
    <lineage>
        <taxon>Bacteria</taxon>
        <taxon>Bacillati</taxon>
        <taxon>Actinomycetota</taxon>
        <taxon>Actinomycetes</taxon>
        <taxon>Micrococcales</taxon>
        <taxon>Microbacteriaceae</taxon>
        <taxon>Ruicaihuangia</taxon>
    </lineage>
</organism>
<protein>
    <recommendedName>
        <fullName evidence="3">Transcriptional regulator, AbiEi antitoxin, Type IV TA system</fullName>
    </recommendedName>
</protein>
<dbReference type="AlphaFoldDB" id="A0AAW6TAK8"/>
<accession>A0AAW6TAK8</accession>
<comment type="caution">
    <text evidence="1">The sequence shown here is derived from an EMBL/GenBank/DDBJ whole genome shotgun (WGS) entry which is preliminary data.</text>
</comment>
<evidence type="ECO:0000313" key="1">
    <source>
        <dbReference type="EMBL" id="MDI2098622.1"/>
    </source>
</evidence>
<evidence type="ECO:0000313" key="2">
    <source>
        <dbReference type="Proteomes" id="UP001321506"/>
    </source>
</evidence>
<proteinExistence type="predicted"/>